<dbReference type="GO" id="GO:0005993">
    <property type="term" value="P:trehalose catabolic process"/>
    <property type="evidence" value="ECO:0007669"/>
    <property type="project" value="TreeGrafter"/>
</dbReference>
<dbReference type="NCBIfam" id="NF009773">
    <property type="entry name" value="PRK13270.1"/>
    <property type="match status" value="1"/>
</dbReference>
<dbReference type="NCBIfam" id="NF009774">
    <property type="entry name" value="PRK13271.1"/>
    <property type="match status" value="1"/>
</dbReference>
<dbReference type="PROSITE" id="PS00927">
    <property type="entry name" value="TREHALASE_1"/>
    <property type="match status" value="1"/>
</dbReference>
<dbReference type="EMBL" id="CP060784">
    <property type="protein sequence ID" value="QNP53511.1"/>
    <property type="molecule type" value="Genomic_DNA"/>
</dbReference>
<evidence type="ECO:0000313" key="5">
    <source>
        <dbReference type="Proteomes" id="UP000516093"/>
    </source>
</evidence>
<dbReference type="Pfam" id="PF01204">
    <property type="entry name" value="Trehalase"/>
    <property type="match status" value="1"/>
</dbReference>
<proteinExistence type="predicted"/>
<dbReference type="InterPro" id="IPR018232">
    <property type="entry name" value="Glyco_hydro_37_CS"/>
</dbReference>
<reference evidence="4 5" key="1">
    <citation type="submission" date="2020-08" db="EMBL/GenBank/DDBJ databases">
        <title>Genome sequence of Hymenobacter qilianensis JCM 19763T.</title>
        <authorList>
            <person name="Hyun D.-W."/>
            <person name="Bae J.-W."/>
        </authorList>
    </citation>
    <scope>NUCLEOTIDE SEQUENCE [LARGE SCALE GENOMIC DNA]</scope>
    <source>
        <strain evidence="4 5">JCM 19763</strain>
    </source>
</reference>
<dbReference type="AlphaFoldDB" id="A0A7H0GYZ5"/>
<dbReference type="Gene3D" id="1.50.10.10">
    <property type="match status" value="1"/>
</dbReference>
<keyword evidence="3" id="KW-0732">Signal</keyword>
<feature type="signal peptide" evidence="3">
    <location>
        <begin position="1"/>
        <end position="19"/>
    </location>
</feature>
<gene>
    <name evidence="4" type="primary">treF</name>
    <name evidence="4" type="ORF">H9L05_08090</name>
</gene>
<name>A0A7H0GYZ5_9BACT</name>
<dbReference type="InterPro" id="IPR012341">
    <property type="entry name" value="6hp_glycosidase-like_sf"/>
</dbReference>
<feature type="chain" id="PRO_5028999922" evidence="3">
    <location>
        <begin position="20"/>
        <end position="528"/>
    </location>
</feature>
<dbReference type="RefSeq" id="WP_187733724.1">
    <property type="nucleotide sequence ID" value="NZ_BMFN01000001.1"/>
</dbReference>
<organism evidence="4 5">
    <name type="scientific">Hymenobacter qilianensis</name>
    <dbReference type="NCBI Taxonomy" id="1385715"/>
    <lineage>
        <taxon>Bacteria</taxon>
        <taxon>Pseudomonadati</taxon>
        <taxon>Bacteroidota</taxon>
        <taxon>Cytophagia</taxon>
        <taxon>Cytophagales</taxon>
        <taxon>Hymenobacteraceae</taxon>
        <taxon>Hymenobacter</taxon>
    </lineage>
</organism>
<evidence type="ECO:0000256" key="2">
    <source>
        <dbReference type="ARBA" id="ARBA00023295"/>
    </source>
</evidence>
<dbReference type="GO" id="GO:0004555">
    <property type="term" value="F:alpha,alpha-trehalase activity"/>
    <property type="evidence" value="ECO:0007669"/>
    <property type="project" value="InterPro"/>
</dbReference>
<dbReference type="KEGG" id="hqi:H9L05_08090"/>
<dbReference type="Proteomes" id="UP000516093">
    <property type="component" value="Chromosome"/>
</dbReference>
<keyword evidence="5" id="KW-1185">Reference proteome</keyword>
<dbReference type="PANTHER" id="PTHR23403:SF1">
    <property type="entry name" value="TREHALASE"/>
    <property type="match status" value="1"/>
</dbReference>
<dbReference type="PROSITE" id="PS00928">
    <property type="entry name" value="TREHALASE_2"/>
    <property type="match status" value="1"/>
</dbReference>
<keyword evidence="2" id="KW-0326">Glycosidase</keyword>
<accession>A0A7H0GYZ5</accession>
<sequence length="528" mass="59471">MKRRLLLLLLFPLIISVHAQQLTPRQLYPGLFEEVQLGRIYPDNKTFVDALPKEDPETIMQAYAQQKNTPGFQLKAFVDAHFLPPTAATTLYKSNVAAGLRAHIDTLWSVLARPADAGGQISSLVPLPHPYIVPGGRFREVYYWDSYFTMLGLKEDGQFALIRQILNNFSYLIGKYGFVPNGNRTYYLTRSQPPFFSLMVGLLAQSQGDTVLVRYQEPLLREYAYWMAGAESLAVGQADRTVVKMPSGQVLNRYWDASDQPREESYVEDVTAAKLSSQPAATFYRNVRAAAASGWDFSTRWFDESGKLASIQTTNLVPVDLNCLLYNLEKTLARTYELQGNAEQARSYQEKAAGRKEAILAYCWDKKAGWFQDYNWVLGQRSTIRTLAGVFPLAFDVATRKQARQVAAGLKKDFLKPGGLVTTLNTSGQQWDAPNAWAPLQYMAIRGLENYRQKELASTIASRWVTLNSNVFQQTGKLLEKYNVVNTTLEAGGGEYPLQDGFGWTNGVLLKVMNQYKMTGKEAARKFR</sequence>
<protein>
    <submittedName>
        <fullName evidence="4">Alpha,alpha-trehalase TreF</fullName>
    </submittedName>
</protein>
<dbReference type="InterPro" id="IPR008928">
    <property type="entry name" value="6-hairpin_glycosidase_sf"/>
</dbReference>
<dbReference type="SUPFAM" id="SSF48208">
    <property type="entry name" value="Six-hairpin glycosidases"/>
    <property type="match status" value="1"/>
</dbReference>
<dbReference type="PRINTS" id="PR00744">
    <property type="entry name" value="GLHYDRLASE37"/>
</dbReference>
<dbReference type="InterPro" id="IPR001661">
    <property type="entry name" value="Glyco_hydro_37"/>
</dbReference>
<evidence type="ECO:0000256" key="1">
    <source>
        <dbReference type="ARBA" id="ARBA00022801"/>
    </source>
</evidence>
<evidence type="ECO:0000256" key="3">
    <source>
        <dbReference type="SAM" id="SignalP"/>
    </source>
</evidence>
<dbReference type="PANTHER" id="PTHR23403">
    <property type="entry name" value="TREHALASE"/>
    <property type="match status" value="1"/>
</dbReference>
<keyword evidence="1" id="KW-0378">Hydrolase</keyword>
<evidence type="ECO:0000313" key="4">
    <source>
        <dbReference type="EMBL" id="QNP53511.1"/>
    </source>
</evidence>